<keyword evidence="6" id="KW-1185">Reference proteome</keyword>
<dbReference type="SUPFAM" id="SSF52317">
    <property type="entry name" value="Class I glutamine amidotransferase-like"/>
    <property type="match status" value="1"/>
</dbReference>
<comment type="similarity">
    <text evidence="1">Belongs to the peptidase S51 family.</text>
</comment>
<dbReference type="PANTHER" id="PTHR20842">
    <property type="entry name" value="PROTEASE S51 ALPHA-ASPARTYL DIPEPTIDASE"/>
    <property type="match status" value="1"/>
</dbReference>
<evidence type="ECO:0000256" key="1">
    <source>
        <dbReference type="ARBA" id="ARBA00006534"/>
    </source>
</evidence>
<protein>
    <submittedName>
        <fullName evidence="5">Type 1 glutamine amidotransferase-like domain-containing protein</fullName>
    </submittedName>
</protein>
<dbReference type="InterPro" id="IPR005320">
    <property type="entry name" value="Peptidase_S51"/>
</dbReference>
<dbReference type="Gene3D" id="3.40.50.880">
    <property type="match status" value="1"/>
</dbReference>
<name>A0ABT0N2F5_9GAMM</name>
<dbReference type="Proteomes" id="UP001202831">
    <property type="component" value="Unassembled WGS sequence"/>
</dbReference>
<evidence type="ECO:0000313" key="6">
    <source>
        <dbReference type="Proteomes" id="UP001202831"/>
    </source>
</evidence>
<evidence type="ECO:0000313" key="5">
    <source>
        <dbReference type="EMBL" id="MCL2912629.1"/>
    </source>
</evidence>
<dbReference type="InterPro" id="IPR029062">
    <property type="entry name" value="Class_I_gatase-like"/>
</dbReference>
<gene>
    <name evidence="5" type="ORF">L2725_02350</name>
</gene>
<reference evidence="5 6" key="1">
    <citation type="submission" date="2022-01" db="EMBL/GenBank/DDBJ databases">
        <title>Whole genome-based taxonomy of the Shewanellaceae.</title>
        <authorList>
            <person name="Martin-Rodriguez A.J."/>
        </authorList>
    </citation>
    <scope>NUCLEOTIDE SEQUENCE [LARGE SCALE GENOMIC DNA]</scope>
    <source>
        <strain evidence="5 6">DSM 21332</strain>
    </source>
</reference>
<organism evidence="5 6">
    <name type="scientific">Shewanella corallii</name>
    <dbReference type="NCBI Taxonomy" id="560080"/>
    <lineage>
        <taxon>Bacteria</taxon>
        <taxon>Pseudomonadati</taxon>
        <taxon>Pseudomonadota</taxon>
        <taxon>Gammaproteobacteria</taxon>
        <taxon>Alteromonadales</taxon>
        <taxon>Shewanellaceae</taxon>
        <taxon>Shewanella</taxon>
    </lineage>
</organism>
<dbReference type="PANTHER" id="PTHR20842:SF0">
    <property type="entry name" value="ALPHA-ASPARTYL DIPEPTIDASE"/>
    <property type="match status" value="1"/>
</dbReference>
<keyword evidence="2" id="KW-0645">Protease</keyword>
<dbReference type="EMBL" id="JAKIKT010000001">
    <property type="protein sequence ID" value="MCL2912629.1"/>
    <property type="molecule type" value="Genomic_DNA"/>
</dbReference>
<comment type="caution">
    <text evidence="5">The sequence shown here is derived from an EMBL/GenBank/DDBJ whole genome shotgun (WGS) entry which is preliminary data.</text>
</comment>
<dbReference type="Pfam" id="PF03575">
    <property type="entry name" value="Peptidase_S51"/>
    <property type="match status" value="1"/>
</dbReference>
<sequence length="213" mass="23452">MELVLLSSMESKHASTAVAALRARLHSGSSEMTAAYIASQPDPNREYYRPVKDWYASLGIEMNLYLELEQGYDAQLVDRLLACDIIHLSGGDTFRFLYWLKQRELLPRLKEFALSGGGLVGLSAGAMILAPSIASAAVCGDRNDIGLQDPAGAGLMEFNLVPHLPLDDNHGWLRQADQFRPVVLLHDQDVLALQGEEWVSFGAPVWKVNESSL</sequence>
<evidence type="ECO:0000256" key="3">
    <source>
        <dbReference type="ARBA" id="ARBA00022801"/>
    </source>
</evidence>
<keyword evidence="4" id="KW-0720">Serine protease</keyword>
<dbReference type="RefSeq" id="WP_249247451.1">
    <property type="nucleotide sequence ID" value="NZ_JAKIKT010000001.1"/>
</dbReference>
<keyword evidence="3" id="KW-0378">Hydrolase</keyword>
<proteinExistence type="inferred from homology"/>
<accession>A0ABT0N2F5</accession>
<evidence type="ECO:0000256" key="2">
    <source>
        <dbReference type="ARBA" id="ARBA00022670"/>
    </source>
</evidence>
<evidence type="ECO:0000256" key="4">
    <source>
        <dbReference type="ARBA" id="ARBA00022825"/>
    </source>
</evidence>